<evidence type="ECO:0000256" key="1">
    <source>
        <dbReference type="ARBA" id="ARBA00004496"/>
    </source>
</evidence>
<dbReference type="SUPFAM" id="SSF56037">
    <property type="entry name" value="PheT/TilS domain"/>
    <property type="match status" value="1"/>
</dbReference>
<dbReference type="InterPro" id="IPR009061">
    <property type="entry name" value="DNA-bd_dom_put_sf"/>
</dbReference>
<dbReference type="SUPFAM" id="SSF46955">
    <property type="entry name" value="Putative DNA-binding domain"/>
    <property type="match status" value="1"/>
</dbReference>
<dbReference type="Pfam" id="PF03484">
    <property type="entry name" value="B5"/>
    <property type="match status" value="1"/>
</dbReference>
<evidence type="ECO:0000256" key="15">
    <source>
        <dbReference type="HAMAP-Rule" id="MF_00283"/>
    </source>
</evidence>
<dbReference type="PROSITE" id="PS50886">
    <property type="entry name" value="TRBD"/>
    <property type="match status" value="1"/>
</dbReference>
<comment type="caution">
    <text evidence="20">The sequence shown here is derived from an EMBL/GenBank/DDBJ whole genome shotgun (WGS) entry which is preliminary data.</text>
</comment>
<accession>A0A919V2L6</accession>
<dbReference type="SUPFAM" id="SSF50249">
    <property type="entry name" value="Nucleic acid-binding proteins"/>
    <property type="match status" value="1"/>
</dbReference>
<dbReference type="PROSITE" id="PS51447">
    <property type="entry name" value="FDX_ACB"/>
    <property type="match status" value="1"/>
</dbReference>
<dbReference type="InterPro" id="IPR033714">
    <property type="entry name" value="tRNA_bind_bactPheRS"/>
</dbReference>
<dbReference type="GO" id="GO:0006432">
    <property type="term" value="P:phenylalanyl-tRNA aminoacylation"/>
    <property type="evidence" value="ECO:0007669"/>
    <property type="project" value="UniProtKB-UniRule"/>
</dbReference>
<feature type="binding site" evidence="15">
    <location>
        <position position="471"/>
    </location>
    <ligand>
        <name>Mg(2+)</name>
        <dbReference type="ChEBI" id="CHEBI:18420"/>
        <note>shared with alpha subunit</note>
    </ligand>
</feature>
<dbReference type="RefSeq" id="WP_203992218.1">
    <property type="nucleotide sequence ID" value="NZ_BOOU01000081.1"/>
</dbReference>
<dbReference type="GO" id="GO:0000049">
    <property type="term" value="F:tRNA binding"/>
    <property type="evidence" value="ECO:0007669"/>
    <property type="project" value="UniProtKB-UniRule"/>
</dbReference>
<dbReference type="CDD" id="cd02796">
    <property type="entry name" value="tRNA_bind_bactPheRS"/>
    <property type="match status" value="1"/>
</dbReference>
<dbReference type="Gene3D" id="3.30.56.10">
    <property type="match status" value="2"/>
</dbReference>
<dbReference type="PANTHER" id="PTHR10947">
    <property type="entry name" value="PHENYLALANYL-TRNA SYNTHETASE BETA CHAIN AND LEUCINE-RICH REPEAT-CONTAINING PROTEIN 47"/>
    <property type="match status" value="1"/>
</dbReference>
<dbReference type="GO" id="GO:0005524">
    <property type="term" value="F:ATP binding"/>
    <property type="evidence" value="ECO:0007669"/>
    <property type="project" value="UniProtKB-UniRule"/>
</dbReference>
<evidence type="ECO:0000256" key="14">
    <source>
        <dbReference type="ARBA" id="ARBA00049255"/>
    </source>
</evidence>
<dbReference type="PROSITE" id="PS51483">
    <property type="entry name" value="B5"/>
    <property type="match status" value="1"/>
</dbReference>
<dbReference type="GO" id="GO:0009328">
    <property type="term" value="C:phenylalanine-tRNA ligase complex"/>
    <property type="evidence" value="ECO:0007669"/>
    <property type="project" value="TreeGrafter"/>
</dbReference>
<keyword evidence="6 15" id="KW-0436">Ligase</keyword>
<evidence type="ECO:0000313" key="21">
    <source>
        <dbReference type="Proteomes" id="UP000655287"/>
    </source>
</evidence>
<keyword evidence="11 16" id="KW-0694">RNA-binding</keyword>
<feature type="domain" description="B5" evidence="19">
    <location>
        <begin position="401"/>
        <end position="493"/>
    </location>
</feature>
<dbReference type="FunFam" id="2.40.50.140:FF:000045">
    <property type="entry name" value="Phenylalanine--tRNA ligase beta subunit"/>
    <property type="match status" value="1"/>
</dbReference>
<dbReference type="HAMAP" id="MF_00283">
    <property type="entry name" value="Phe_tRNA_synth_beta1"/>
    <property type="match status" value="1"/>
</dbReference>
<dbReference type="Gene3D" id="2.40.50.140">
    <property type="entry name" value="Nucleic acid-binding proteins"/>
    <property type="match status" value="1"/>
</dbReference>
<keyword evidence="9 15" id="KW-0067">ATP-binding</keyword>
<evidence type="ECO:0000256" key="6">
    <source>
        <dbReference type="ARBA" id="ARBA00022598"/>
    </source>
</evidence>
<dbReference type="NCBIfam" id="TIGR00472">
    <property type="entry name" value="pheT_bact"/>
    <property type="match status" value="1"/>
</dbReference>
<dbReference type="SUPFAM" id="SSF54991">
    <property type="entry name" value="Anticodon-binding domain of PheRS"/>
    <property type="match status" value="1"/>
</dbReference>
<evidence type="ECO:0000256" key="16">
    <source>
        <dbReference type="PROSITE-ProRule" id="PRU00209"/>
    </source>
</evidence>
<keyword evidence="13 15" id="KW-0030">Aminoacyl-tRNA synthetase</keyword>
<dbReference type="AlphaFoldDB" id="A0A919V2L6"/>
<evidence type="ECO:0000259" key="17">
    <source>
        <dbReference type="PROSITE" id="PS50886"/>
    </source>
</evidence>
<dbReference type="Gene3D" id="3.50.40.10">
    <property type="entry name" value="Phenylalanyl-trna Synthetase, Chain B, domain 3"/>
    <property type="match status" value="1"/>
</dbReference>
<evidence type="ECO:0000313" key="20">
    <source>
        <dbReference type="EMBL" id="GII80864.1"/>
    </source>
</evidence>
<feature type="domain" description="FDX-ACB" evidence="18">
    <location>
        <begin position="744"/>
        <end position="837"/>
    </location>
</feature>
<evidence type="ECO:0000256" key="13">
    <source>
        <dbReference type="ARBA" id="ARBA00023146"/>
    </source>
</evidence>
<keyword evidence="8 15" id="KW-0547">Nucleotide-binding</keyword>
<feature type="binding site" evidence="15">
    <location>
        <position position="477"/>
    </location>
    <ligand>
        <name>Mg(2+)</name>
        <dbReference type="ChEBI" id="CHEBI:18420"/>
        <note>shared with alpha subunit</note>
    </ligand>
</feature>
<comment type="cofactor">
    <cofactor evidence="15">
        <name>Mg(2+)</name>
        <dbReference type="ChEBI" id="CHEBI:18420"/>
    </cofactor>
    <text evidence="15">Binds 2 magnesium ions per tetramer.</text>
</comment>
<evidence type="ECO:0000256" key="3">
    <source>
        <dbReference type="ARBA" id="ARBA00011209"/>
    </source>
</evidence>
<evidence type="ECO:0000256" key="7">
    <source>
        <dbReference type="ARBA" id="ARBA00022723"/>
    </source>
</evidence>
<feature type="binding site" evidence="15">
    <location>
        <position position="480"/>
    </location>
    <ligand>
        <name>Mg(2+)</name>
        <dbReference type="ChEBI" id="CHEBI:18420"/>
        <note>shared with alpha subunit</note>
    </ligand>
</feature>
<organism evidence="20 21">
    <name type="scientific">Sphaerisporangium rufum</name>
    <dbReference type="NCBI Taxonomy" id="1381558"/>
    <lineage>
        <taxon>Bacteria</taxon>
        <taxon>Bacillati</taxon>
        <taxon>Actinomycetota</taxon>
        <taxon>Actinomycetes</taxon>
        <taxon>Streptosporangiales</taxon>
        <taxon>Streptosporangiaceae</taxon>
        <taxon>Sphaerisporangium</taxon>
    </lineage>
</organism>
<dbReference type="GO" id="GO:0000287">
    <property type="term" value="F:magnesium ion binding"/>
    <property type="evidence" value="ECO:0007669"/>
    <property type="project" value="UniProtKB-UniRule"/>
</dbReference>
<comment type="catalytic activity">
    <reaction evidence="14 15">
        <text>tRNA(Phe) + L-phenylalanine + ATP = L-phenylalanyl-tRNA(Phe) + AMP + diphosphate + H(+)</text>
        <dbReference type="Rhea" id="RHEA:19413"/>
        <dbReference type="Rhea" id="RHEA-COMP:9668"/>
        <dbReference type="Rhea" id="RHEA-COMP:9699"/>
        <dbReference type="ChEBI" id="CHEBI:15378"/>
        <dbReference type="ChEBI" id="CHEBI:30616"/>
        <dbReference type="ChEBI" id="CHEBI:33019"/>
        <dbReference type="ChEBI" id="CHEBI:58095"/>
        <dbReference type="ChEBI" id="CHEBI:78442"/>
        <dbReference type="ChEBI" id="CHEBI:78531"/>
        <dbReference type="ChEBI" id="CHEBI:456215"/>
        <dbReference type="EC" id="6.1.1.20"/>
    </reaction>
</comment>
<evidence type="ECO:0000256" key="2">
    <source>
        <dbReference type="ARBA" id="ARBA00008653"/>
    </source>
</evidence>
<dbReference type="InterPro" id="IPR002547">
    <property type="entry name" value="tRNA-bd_dom"/>
</dbReference>
<dbReference type="Pfam" id="PF03483">
    <property type="entry name" value="B3_4"/>
    <property type="match status" value="1"/>
</dbReference>
<keyword evidence="4 15" id="KW-0963">Cytoplasm</keyword>
<dbReference type="Proteomes" id="UP000655287">
    <property type="component" value="Unassembled WGS sequence"/>
</dbReference>
<dbReference type="EC" id="6.1.1.20" evidence="15"/>
<dbReference type="FunFam" id="3.30.930.10:FF:000130">
    <property type="entry name" value="Phenylalanine--tRNA ligase beta subunit"/>
    <property type="match status" value="1"/>
</dbReference>
<comment type="subunit">
    <text evidence="3 15">Tetramer of two alpha and two beta subunits.</text>
</comment>
<comment type="subcellular location">
    <subcellularLocation>
        <location evidence="1 15">Cytoplasm</location>
    </subcellularLocation>
</comment>
<dbReference type="PANTHER" id="PTHR10947:SF0">
    <property type="entry name" value="PHENYLALANINE--TRNA LIGASE BETA SUBUNIT"/>
    <property type="match status" value="1"/>
</dbReference>
<dbReference type="InterPro" id="IPR005121">
    <property type="entry name" value="Fdx_antiC-bd"/>
</dbReference>
<dbReference type="InterPro" id="IPR041616">
    <property type="entry name" value="PheRS_beta_core"/>
</dbReference>
<keyword evidence="5 16" id="KW-0820">tRNA-binding</keyword>
<evidence type="ECO:0000256" key="5">
    <source>
        <dbReference type="ARBA" id="ARBA00022555"/>
    </source>
</evidence>
<keyword evidence="12 15" id="KW-0648">Protein biosynthesis</keyword>
<dbReference type="SUPFAM" id="SSF55681">
    <property type="entry name" value="Class II aaRS and biotin synthetases"/>
    <property type="match status" value="1"/>
</dbReference>
<dbReference type="Pfam" id="PF03147">
    <property type="entry name" value="FDX-ACB"/>
    <property type="match status" value="1"/>
</dbReference>
<reference evidence="20" key="1">
    <citation type="submission" date="2021-01" db="EMBL/GenBank/DDBJ databases">
        <title>Whole genome shotgun sequence of Sphaerisporangium rufum NBRC 109079.</title>
        <authorList>
            <person name="Komaki H."/>
            <person name="Tamura T."/>
        </authorList>
    </citation>
    <scope>NUCLEOTIDE SEQUENCE</scope>
    <source>
        <strain evidence="20">NBRC 109079</strain>
    </source>
</reference>
<evidence type="ECO:0000259" key="18">
    <source>
        <dbReference type="PROSITE" id="PS51447"/>
    </source>
</evidence>
<dbReference type="EMBL" id="BOOU01000081">
    <property type="protein sequence ID" value="GII80864.1"/>
    <property type="molecule type" value="Genomic_DNA"/>
</dbReference>
<keyword evidence="7 15" id="KW-0479">Metal-binding</keyword>
<dbReference type="GO" id="GO:0004826">
    <property type="term" value="F:phenylalanine-tRNA ligase activity"/>
    <property type="evidence" value="ECO:0007669"/>
    <property type="project" value="UniProtKB-UniRule"/>
</dbReference>
<keyword evidence="21" id="KW-1185">Reference proteome</keyword>
<dbReference type="SMART" id="SM00896">
    <property type="entry name" value="FDX-ACB"/>
    <property type="match status" value="1"/>
</dbReference>
<dbReference type="InterPro" id="IPR020825">
    <property type="entry name" value="Phe-tRNA_synthase-like_B3/B4"/>
</dbReference>
<dbReference type="Pfam" id="PF17759">
    <property type="entry name" value="tRNA_synthFbeta"/>
    <property type="match status" value="1"/>
</dbReference>
<protein>
    <recommendedName>
        <fullName evidence="15">Phenylalanine--tRNA ligase beta subunit</fullName>
        <ecNumber evidence="15">6.1.1.20</ecNumber>
    </recommendedName>
    <alternativeName>
        <fullName evidence="15">Phenylalanyl-tRNA synthetase beta subunit</fullName>
        <shortName evidence="15">PheRS</shortName>
    </alternativeName>
</protein>
<dbReference type="Gene3D" id="3.30.70.380">
    <property type="entry name" value="Ferrodoxin-fold anticodon-binding domain"/>
    <property type="match status" value="1"/>
</dbReference>
<dbReference type="InterPro" id="IPR005146">
    <property type="entry name" value="B3/B4_tRNA-bd"/>
</dbReference>
<dbReference type="CDD" id="cd00769">
    <property type="entry name" value="PheRS_beta_core"/>
    <property type="match status" value="1"/>
</dbReference>
<proteinExistence type="inferred from homology"/>
<comment type="similarity">
    <text evidence="2 15">Belongs to the phenylalanyl-tRNA synthetase beta subunit family. Type 1 subfamily.</text>
</comment>
<evidence type="ECO:0000256" key="10">
    <source>
        <dbReference type="ARBA" id="ARBA00022842"/>
    </source>
</evidence>
<evidence type="ECO:0000256" key="8">
    <source>
        <dbReference type="ARBA" id="ARBA00022741"/>
    </source>
</evidence>
<sequence>MKFPLSWLREYVDLPAVTAQEVAERLTAAGLKLEAIESVGHDIKNVVVGEVLSIEELAGFKKPIRYCSLEVGEAAPRWVICGATNFAVGDRVPVALPGAVLPGGFEVGSRKTYGRVSDGMICSARELGVGEDHGGILILPPTTQLGADVVELLGLRDDVIELEITPDRGYALSIRGVAREVATAFGVPWRDPADIEPPVTDAESYPAAIADPTACDRFVLRTVSGFDPAAETPMWMQVRLSRAGMRPVSPAVDVTNYLMLELGQPLHAFDRARLTGPIVVRRAEPGETLETLDHVTRELHPEDILITDASGPISMAGTMGGLATEISGGSTELVIEAAHFSATGTARMSRRHNLVSEASRRFERGVDRELPLYASWRAVQLLVSIGGGTAEPGVTHAFADVEPPVIEIPADHPDRVAGVGYGRETVVRRLEQVGCTVVVPDAAGAGPSADLLDGPDPAGPLAVTPPSWRPDLTDPNDLAEEVIRLEGYHRIPSVLPAAPAGAGLTEVQRLRRRVGRALAAAGYVETLAYPFTGPRDLDGLQLDADDPRRRAVRLANPLSEDEPLMRTTLLPGLLKTLVRNVGRGFGDVALFESGLVYRPEPDAPATAPVLGVDRRPTEEELAGISAALPRQPLRVAVVLAGEHDRSGWWGQGRPAGWADAVEAGRLVAREAGVEVDVRADRHAPWHPGRCAALYAGGELIGHAGELHPRVVEAYGLPPRTCAMELELSRLEATLPGPAQARPVSAYPVAIQDVALVVPSEVPVAEVEAALRDGAGELLESARLFDVYTGEQVERGHKSLAYTLRFRAADRTLTAEETTAARDAAVALAGERTGARLRGA</sequence>
<evidence type="ECO:0000256" key="9">
    <source>
        <dbReference type="ARBA" id="ARBA00022840"/>
    </source>
</evidence>
<dbReference type="Pfam" id="PF01588">
    <property type="entry name" value="tRNA_bind"/>
    <property type="match status" value="1"/>
</dbReference>
<dbReference type="SMART" id="SM00873">
    <property type="entry name" value="B3_4"/>
    <property type="match status" value="1"/>
</dbReference>
<dbReference type="InterPro" id="IPR004532">
    <property type="entry name" value="Phe-tRNA-ligase_IIc_bsu_bact"/>
</dbReference>
<evidence type="ECO:0000256" key="12">
    <source>
        <dbReference type="ARBA" id="ARBA00022917"/>
    </source>
</evidence>
<dbReference type="SMART" id="SM00874">
    <property type="entry name" value="B5"/>
    <property type="match status" value="1"/>
</dbReference>
<dbReference type="InterPro" id="IPR012340">
    <property type="entry name" value="NA-bd_OB-fold"/>
</dbReference>
<dbReference type="InterPro" id="IPR045864">
    <property type="entry name" value="aa-tRNA-synth_II/BPL/LPL"/>
</dbReference>
<keyword evidence="10 15" id="KW-0460">Magnesium</keyword>
<dbReference type="InterPro" id="IPR036690">
    <property type="entry name" value="Fdx_antiC-bd_sf"/>
</dbReference>
<evidence type="ECO:0000256" key="11">
    <source>
        <dbReference type="ARBA" id="ARBA00022884"/>
    </source>
</evidence>
<evidence type="ECO:0000259" key="19">
    <source>
        <dbReference type="PROSITE" id="PS51483"/>
    </source>
</evidence>
<dbReference type="FunFam" id="3.30.70.380:FF:000001">
    <property type="entry name" value="Phenylalanine--tRNA ligase beta subunit"/>
    <property type="match status" value="1"/>
</dbReference>
<name>A0A919V2L6_9ACTN</name>
<dbReference type="Gene3D" id="3.30.930.10">
    <property type="entry name" value="Bira Bifunctional Protein, Domain 2"/>
    <property type="match status" value="1"/>
</dbReference>
<dbReference type="InterPro" id="IPR005147">
    <property type="entry name" value="tRNA_synthase_B5-dom"/>
</dbReference>
<gene>
    <name evidence="15 20" type="primary">pheT</name>
    <name evidence="20" type="ORF">Sru01_58460</name>
</gene>
<evidence type="ECO:0000256" key="4">
    <source>
        <dbReference type="ARBA" id="ARBA00022490"/>
    </source>
</evidence>
<feature type="binding site" evidence="15">
    <location>
        <position position="481"/>
    </location>
    <ligand>
        <name>Mg(2+)</name>
        <dbReference type="ChEBI" id="CHEBI:18420"/>
        <note>shared with alpha subunit</note>
    </ligand>
</feature>
<dbReference type="InterPro" id="IPR045060">
    <property type="entry name" value="Phe-tRNA-ligase_IIc_bsu"/>
</dbReference>
<feature type="domain" description="TRNA-binding" evidence="17">
    <location>
        <begin position="40"/>
        <end position="150"/>
    </location>
</feature>